<dbReference type="OrthoDB" id="49395at2759"/>
<feature type="coiled-coil region" evidence="4">
    <location>
        <begin position="201"/>
        <end position="249"/>
    </location>
</feature>
<feature type="domain" description="HOOK N-terminal" evidence="5">
    <location>
        <begin position="15"/>
        <end position="109"/>
    </location>
</feature>
<dbReference type="EMBL" id="MCOG01000026">
    <property type="protein sequence ID" value="ORY75212.1"/>
    <property type="molecule type" value="Genomic_DNA"/>
</dbReference>
<proteinExistence type="predicted"/>
<keyword evidence="7" id="KW-1185">Reference proteome</keyword>
<sequence>MKSNTVWFKTSQSNEGDNNENWVVVFNRLKKIYSLISEFYTEELGQSIVEIETPNFNSIAKNKDSGEILKLAQLILVLAVQSEKNKEYIQKITSLNQSSQQWLMISIEEIMDKLSKVNDFSDGLIDDPSQHEVTIKLLKAERDELYEKKKELSNKLESVKRENIRINEQKKILEDRIRYFEEQMEVVDKLGKTDLILKSEISNLKNQLDLSEDKCQEMELLNEQKQKTIDSLERRIVEISKQAEEAGLLKEKMDEFDHMKSLLNNSEKIAARYKRKLEDNQHLLKEFKVNIIIIAYDNN</sequence>
<evidence type="ECO:0000313" key="6">
    <source>
        <dbReference type="EMBL" id="ORY75212.1"/>
    </source>
</evidence>
<protein>
    <recommendedName>
        <fullName evidence="5">HOOK N-terminal domain-containing protein</fullName>
    </recommendedName>
</protein>
<dbReference type="GO" id="GO:0005815">
    <property type="term" value="C:microtubule organizing center"/>
    <property type="evidence" value="ECO:0007669"/>
    <property type="project" value="TreeGrafter"/>
</dbReference>
<dbReference type="InterPro" id="IPR043936">
    <property type="entry name" value="HOOK_N"/>
</dbReference>
<comment type="subcellular location">
    <subcellularLocation>
        <location evidence="1">Cytoplasm</location>
    </subcellularLocation>
</comment>
<name>A0A1Y2EUF8_9FUNG</name>
<dbReference type="GO" id="GO:0031122">
    <property type="term" value="P:cytoplasmic microtubule organization"/>
    <property type="evidence" value="ECO:0007669"/>
    <property type="project" value="TreeGrafter"/>
</dbReference>
<dbReference type="Pfam" id="PF19047">
    <property type="entry name" value="HOOK_N"/>
    <property type="match status" value="1"/>
</dbReference>
<dbReference type="CDD" id="cd22211">
    <property type="entry name" value="HkD_SF"/>
    <property type="match status" value="1"/>
</dbReference>
<dbReference type="GO" id="GO:0008017">
    <property type="term" value="F:microtubule binding"/>
    <property type="evidence" value="ECO:0007669"/>
    <property type="project" value="TreeGrafter"/>
</dbReference>
<feature type="coiled-coil region" evidence="4">
    <location>
        <begin position="135"/>
        <end position="176"/>
    </location>
</feature>
<comment type="caution">
    <text evidence="6">The sequence shown here is derived from an EMBL/GenBank/DDBJ whole genome shotgun (WGS) entry which is preliminary data.</text>
</comment>
<keyword evidence="2" id="KW-0963">Cytoplasm</keyword>
<accession>A0A1Y2EUF8</accession>
<organism evidence="6 7">
    <name type="scientific">Neocallimastix californiae</name>
    <dbReference type="NCBI Taxonomy" id="1754190"/>
    <lineage>
        <taxon>Eukaryota</taxon>
        <taxon>Fungi</taxon>
        <taxon>Fungi incertae sedis</taxon>
        <taxon>Chytridiomycota</taxon>
        <taxon>Chytridiomycota incertae sedis</taxon>
        <taxon>Neocallimastigomycetes</taxon>
        <taxon>Neocallimastigales</taxon>
        <taxon>Neocallimastigaceae</taxon>
        <taxon>Neocallimastix</taxon>
    </lineage>
</organism>
<dbReference type="SUPFAM" id="SSF116907">
    <property type="entry name" value="Hook domain"/>
    <property type="match status" value="1"/>
</dbReference>
<evidence type="ECO:0000256" key="2">
    <source>
        <dbReference type="ARBA" id="ARBA00022490"/>
    </source>
</evidence>
<evidence type="ECO:0000259" key="5">
    <source>
        <dbReference type="Pfam" id="PF19047"/>
    </source>
</evidence>
<keyword evidence="3 4" id="KW-0175">Coiled coil</keyword>
<evidence type="ECO:0000256" key="4">
    <source>
        <dbReference type="SAM" id="Coils"/>
    </source>
</evidence>
<evidence type="ECO:0000256" key="1">
    <source>
        <dbReference type="ARBA" id="ARBA00004496"/>
    </source>
</evidence>
<dbReference type="Proteomes" id="UP000193920">
    <property type="component" value="Unassembled WGS sequence"/>
</dbReference>
<dbReference type="PANTHER" id="PTHR18947">
    <property type="entry name" value="HOOK PROTEINS"/>
    <property type="match status" value="1"/>
</dbReference>
<dbReference type="PANTHER" id="PTHR18947:SF28">
    <property type="entry name" value="GIRDIN, ISOFORM A"/>
    <property type="match status" value="1"/>
</dbReference>
<dbReference type="AlphaFoldDB" id="A0A1Y2EUF8"/>
<dbReference type="InterPro" id="IPR036872">
    <property type="entry name" value="CH_dom_sf"/>
</dbReference>
<dbReference type="GO" id="GO:0051959">
    <property type="term" value="F:dynein light intermediate chain binding"/>
    <property type="evidence" value="ECO:0007669"/>
    <property type="project" value="TreeGrafter"/>
</dbReference>
<dbReference type="GO" id="GO:0030705">
    <property type="term" value="P:cytoskeleton-dependent intracellular transport"/>
    <property type="evidence" value="ECO:0007669"/>
    <property type="project" value="InterPro"/>
</dbReference>
<reference evidence="6 7" key="1">
    <citation type="submission" date="2016-08" db="EMBL/GenBank/DDBJ databases">
        <title>A Parts List for Fungal Cellulosomes Revealed by Comparative Genomics.</title>
        <authorList>
            <consortium name="DOE Joint Genome Institute"/>
            <person name="Haitjema C.H."/>
            <person name="Gilmore S.P."/>
            <person name="Henske J.K."/>
            <person name="Solomon K.V."/>
            <person name="De Groot R."/>
            <person name="Kuo A."/>
            <person name="Mondo S.J."/>
            <person name="Salamov A.A."/>
            <person name="Labutti K."/>
            <person name="Zhao Z."/>
            <person name="Chiniquy J."/>
            <person name="Barry K."/>
            <person name="Brewer H.M."/>
            <person name="Purvine S.O."/>
            <person name="Wright A.T."/>
            <person name="Boxma B."/>
            <person name="Van Alen T."/>
            <person name="Hackstein J.H."/>
            <person name="Baker S.E."/>
            <person name="Grigoriev I.V."/>
            <person name="O'Malley M.A."/>
        </authorList>
    </citation>
    <scope>NUCLEOTIDE SEQUENCE [LARGE SCALE GENOMIC DNA]</scope>
    <source>
        <strain evidence="6 7">G1</strain>
    </source>
</reference>
<evidence type="ECO:0000256" key="3">
    <source>
        <dbReference type="ARBA" id="ARBA00023054"/>
    </source>
</evidence>
<evidence type="ECO:0000313" key="7">
    <source>
        <dbReference type="Proteomes" id="UP000193920"/>
    </source>
</evidence>
<gene>
    <name evidence="6" type="ORF">LY90DRAFT_502219</name>
</gene>
<dbReference type="Gene3D" id="1.10.418.10">
    <property type="entry name" value="Calponin-like domain"/>
    <property type="match status" value="1"/>
</dbReference>
<dbReference type="GO" id="GO:0005737">
    <property type="term" value="C:cytoplasm"/>
    <property type="evidence" value="ECO:0007669"/>
    <property type="project" value="UniProtKB-SubCell"/>
</dbReference>
<dbReference type="STRING" id="1754190.A0A1Y2EUF8"/>